<dbReference type="EMBL" id="ML996697">
    <property type="protein sequence ID" value="KAF2399464.1"/>
    <property type="molecule type" value="Genomic_DNA"/>
</dbReference>
<keyword evidence="2" id="KW-0732">Signal</keyword>
<organism evidence="3 4">
    <name type="scientific">Trichodelitschia bisporula</name>
    <dbReference type="NCBI Taxonomy" id="703511"/>
    <lineage>
        <taxon>Eukaryota</taxon>
        <taxon>Fungi</taxon>
        <taxon>Dikarya</taxon>
        <taxon>Ascomycota</taxon>
        <taxon>Pezizomycotina</taxon>
        <taxon>Dothideomycetes</taxon>
        <taxon>Dothideomycetes incertae sedis</taxon>
        <taxon>Phaeotrichales</taxon>
        <taxon>Phaeotrichaceae</taxon>
        <taxon>Trichodelitschia</taxon>
    </lineage>
</organism>
<evidence type="ECO:0000313" key="4">
    <source>
        <dbReference type="Proteomes" id="UP000799640"/>
    </source>
</evidence>
<name>A0A6G1HU67_9PEZI</name>
<reference evidence="3" key="1">
    <citation type="journal article" date="2020" name="Stud. Mycol.">
        <title>101 Dothideomycetes genomes: a test case for predicting lifestyles and emergence of pathogens.</title>
        <authorList>
            <person name="Haridas S."/>
            <person name="Albert R."/>
            <person name="Binder M."/>
            <person name="Bloem J."/>
            <person name="Labutti K."/>
            <person name="Salamov A."/>
            <person name="Andreopoulos B."/>
            <person name="Baker S."/>
            <person name="Barry K."/>
            <person name="Bills G."/>
            <person name="Bluhm B."/>
            <person name="Cannon C."/>
            <person name="Castanera R."/>
            <person name="Culley D."/>
            <person name="Daum C."/>
            <person name="Ezra D."/>
            <person name="Gonzalez J."/>
            <person name="Henrissat B."/>
            <person name="Kuo A."/>
            <person name="Liang C."/>
            <person name="Lipzen A."/>
            <person name="Lutzoni F."/>
            <person name="Magnuson J."/>
            <person name="Mondo S."/>
            <person name="Nolan M."/>
            <person name="Ohm R."/>
            <person name="Pangilinan J."/>
            <person name="Park H.-J."/>
            <person name="Ramirez L."/>
            <person name="Alfaro M."/>
            <person name="Sun H."/>
            <person name="Tritt A."/>
            <person name="Yoshinaga Y."/>
            <person name="Zwiers L.-H."/>
            <person name="Turgeon B."/>
            <person name="Goodwin S."/>
            <person name="Spatafora J."/>
            <person name="Crous P."/>
            <person name="Grigoriev I."/>
        </authorList>
    </citation>
    <scope>NUCLEOTIDE SEQUENCE</scope>
    <source>
        <strain evidence="3">CBS 262.69</strain>
    </source>
</reference>
<keyword evidence="4" id="KW-1185">Reference proteome</keyword>
<proteinExistence type="predicted"/>
<protein>
    <submittedName>
        <fullName evidence="3">Uncharacterized protein</fullName>
    </submittedName>
</protein>
<accession>A0A6G1HU67</accession>
<dbReference type="Proteomes" id="UP000799640">
    <property type="component" value="Unassembled WGS sequence"/>
</dbReference>
<evidence type="ECO:0000256" key="1">
    <source>
        <dbReference type="SAM" id="MobiDB-lite"/>
    </source>
</evidence>
<feature type="region of interest" description="Disordered" evidence="1">
    <location>
        <begin position="166"/>
        <end position="217"/>
    </location>
</feature>
<evidence type="ECO:0000313" key="3">
    <source>
        <dbReference type="EMBL" id="KAF2399464.1"/>
    </source>
</evidence>
<sequence length="356" mass="38841">MRSNLLAAVTGLFALVSAVALPQRRQTINPANFRQILCPSANGSIIEVRPRFRIIRPCPWSDSLRKHAVEVDCGGTPVPTHGTDGTIFTPVVPDYACVGFNGTVVVWCGGKWTEAWLVHSGVKPKNGECGAEVLAVSTIIANSSAHSVPANVSYSWNRRAHKINHSTIDPHSKSAPGPKTENPDSPPPPNRRADNLPFSGSATNNYADPPPMPTQCFMGDKQNNDPSLSSCPVVFDEWGFPLGTFEDEPSPELLADSLAAGDITQQEIDNSRAWGLIPPATKIYERTIVDDDCATTCGTRYTECLEDPKSKHVQLCAQRVCLPNSKYDSCYPLRQKLPMKRKNGHRNEDAARAKVE</sequence>
<feature type="signal peptide" evidence="2">
    <location>
        <begin position="1"/>
        <end position="20"/>
    </location>
</feature>
<evidence type="ECO:0000256" key="2">
    <source>
        <dbReference type="SAM" id="SignalP"/>
    </source>
</evidence>
<gene>
    <name evidence="3" type="ORF">EJ06DRAFT_557289</name>
</gene>
<dbReference type="AlphaFoldDB" id="A0A6G1HU67"/>
<feature type="chain" id="PRO_5026179852" evidence="2">
    <location>
        <begin position="21"/>
        <end position="356"/>
    </location>
</feature>